<evidence type="ECO:0008006" key="4">
    <source>
        <dbReference type="Google" id="ProtNLM"/>
    </source>
</evidence>
<feature type="chain" id="PRO_5044818855" description="Plant Basic Secretory Protein" evidence="1">
    <location>
        <begin position="25"/>
        <end position="259"/>
    </location>
</feature>
<dbReference type="Proteomes" id="UP001632038">
    <property type="component" value="Unassembled WGS sequence"/>
</dbReference>
<feature type="signal peptide" evidence="1">
    <location>
        <begin position="1"/>
        <end position="24"/>
    </location>
</feature>
<dbReference type="PANTHER" id="PTHR33321">
    <property type="match status" value="1"/>
</dbReference>
<evidence type="ECO:0000313" key="2">
    <source>
        <dbReference type="EMBL" id="KAL3648125.1"/>
    </source>
</evidence>
<dbReference type="AlphaFoldDB" id="A0ABD3E0V2"/>
<evidence type="ECO:0000256" key="1">
    <source>
        <dbReference type="SAM" id="SignalP"/>
    </source>
</evidence>
<name>A0ABD3E0V2_9LAMI</name>
<protein>
    <recommendedName>
        <fullName evidence="4">Plant Basic Secretory Protein</fullName>
    </recommendedName>
</protein>
<gene>
    <name evidence="2" type="ORF">CASFOL_009093</name>
</gene>
<dbReference type="InterPro" id="IPR007541">
    <property type="entry name" value="Uncharacterised_BSP"/>
</dbReference>
<comment type="caution">
    <text evidence="2">The sequence shown here is derived from an EMBL/GenBank/DDBJ whole genome shotgun (WGS) entry which is preliminary data.</text>
</comment>
<dbReference type="PANTHER" id="PTHR33321:SF12">
    <property type="entry name" value="PLANT BASIC SECRETORY PROTEIN (BSP) FAMILY PROTEIN"/>
    <property type="match status" value="1"/>
</dbReference>
<evidence type="ECO:0000313" key="3">
    <source>
        <dbReference type="Proteomes" id="UP001632038"/>
    </source>
</evidence>
<sequence>MGKSLNKIIFVLVALAMLFLHVNTIQYIVTNDVPNTPGGNLFDQEITAHFAAQVMENATRFAWQVLNQTTDDERYVPDVVHLYISPFAGYGLEIGNDINISSTYIGSDDFKRYSSYYHTTPKFLLTSVLYHEMTHVLQWDGNDGAAPGGLIEGIADYVMVKSGFYLEQAYKEPGSGKKWDEGYGVTERFLEYCDSLTDGFFTARLNKMMRFTYNDSYFEDLLGKPVGQLWTEYKAMYGNKNDTTTSEHSYTRLIHDINY</sequence>
<proteinExistence type="predicted"/>
<reference evidence="3" key="1">
    <citation type="journal article" date="2024" name="IScience">
        <title>Strigolactones Initiate the Formation of Haustorium-like Structures in Castilleja.</title>
        <authorList>
            <person name="Buerger M."/>
            <person name="Peterson D."/>
            <person name="Chory J."/>
        </authorList>
    </citation>
    <scope>NUCLEOTIDE SEQUENCE [LARGE SCALE GENOMIC DNA]</scope>
</reference>
<accession>A0ABD3E0V2</accession>
<dbReference type="EMBL" id="JAVIJP010000009">
    <property type="protein sequence ID" value="KAL3648125.1"/>
    <property type="molecule type" value="Genomic_DNA"/>
</dbReference>
<keyword evidence="3" id="KW-1185">Reference proteome</keyword>
<organism evidence="2 3">
    <name type="scientific">Castilleja foliolosa</name>
    <dbReference type="NCBI Taxonomy" id="1961234"/>
    <lineage>
        <taxon>Eukaryota</taxon>
        <taxon>Viridiplantae</taxon>
        <taxon>Streptophyta</taxon>
        <taxon>Embryophyta</taxon>
        <taxon>Tracheophyta</taxon>
        <taxon>Spermatophyta</taxon>
        <taxon>Magnoliopsida</taxon>
        <taxon>eudicotyledons</taxon>
        <taxon>Gunneridae</taxon>
        <taxon>Pentapetalae</taxon>
        <taxon>asterids</taxon>
        <taxon>lamiids</taxon>
        <taxon>Lamiales</taxon>
        <taxon>Orobanchaceae</taxon>
        <taxon>Pedicularideae</taxon>
        <taxon>Castillejinae</taxon>
        <taxon>Castilleja</taxon>
    </lineage>
</organism>
<keyword evidence="1" id="KW-0732">Signal</keyword>
<dbReference type="Pfam" id="PF04450">
    <property type="entry name" value="BSP"/>
    <property type="match status" value="1"/>
</dbReference>